<dbReference type="InterPro" id="IPR032675">
    <property type="entry name" value="LRR_dom_sf"/>
</dbReference>
<dbReference type="PANTHER" id="PTHR31293">
    <property type="entry name" value="RNI-LIKE SUPERFAMILY PROTEIN"/>
    <property type="match status" value="1"/>
</dbReference>
<organism evidence="2 3">
    <name type="scientific">Microthlaspi erraticum</name>
    <dbReference type="NCBI Taxonomy" id="1685480"/>
    <lineage>
        <taxon>Eukaryota</taxon>
        <taxon>Viridiplantae</taxon>
        <taxon>Streptophyta</taxon>
        <taxon>Embryophyta</taxon>
        <taxon>Tracheophyta</taxon>
        <taxon>Spermatophyta</taxon>
        <taxon>Magnoliopsida</taxon>
        <taxon>eudicotyledons</taxon>
        <taxon>Gunneridae</taxon>
        <taxon>Pentapetalae</taxon>
        <taxon>rosids</taxon>
        <taxon>malvids</taxon>
        <taxon>Brassicales</taxon>
        <taxon>Brassicaceae</taxon>
        <taxon>Coluteocarpeae</taxon>
        <taxon>Microthlaspi</taxon>
    </lineage>
</organism>
<dbReference type="InterPro" id="IPR055411">
    <property type="entry name" value="LRR_FXL15/At3g58940/PEG3-like"/>
</dbReference>
<dbReference type="SMART" id="SM00579">
    <property type="entry name" value="FBD"/>
    <property type="match status" value="1"/>
</dbReference>
<dbReference type="InterPro" id="IPR055294">
    <property type="entry name" value="FBL60-like"/>
</dbReference>
<dbReference type="InterPro" id="IPR001810">
    <property type="entry name" value="F-box_dom"/>
</dbReference>
<reference evidence="2" key="1">
    <citation type="submission" date="2020-01" db="EMBL/GenBank/DDBJ databases">
        <authorList>
            <person name="Mishra B."/>
        </authorList>
    </citation>
    <scope>NUCLEOTIDE SEQUENCE [LARGE SCALE GENOMIC DNA]</scope>
</reference>
<dbReference type="InterPro" id="IPR053781">
    <property type="entry name" value="F-box_AtFBL13-like"/>
</dbReference>
<dbReference type="SUPFAM" id="SSF81383">
    <property type="entry name" value="F-box domain"/>
    <property type="match status" value="1"/>
</dbReference>
<comment type="caution">
    <text evidence="2">The sequence shown here is derived from an EMBL/GenBank/DDBJ whole genome shotgun (WGS) entry which is preliminary data.</text>
</comment>
<protein>
    <recommendedName>
        <fullName evidence="1">F-box domain-containing protein</fullName>
    </recommendedName>
</protein>
<proteinExistence type="predicted"/>
<dbReference type="InterPro" id="IPR006566">
    <property type="entry name" value="FBD"/>
</dbReference>
<dbReference type="CDD" id="cd22160">
    <property type="entry name" value="F-box_AtFBL13-like"/>
    <property type="match status" value="1"/>
</dbReference>
<dbReference type="Gene3D" id="1.20.1280.50">
    <property type="match status" value="1"/>
</dbReference>
<dbReference type="Pfam" id="PF00646">
    <property type="entry name" value="F-box"/>
    <property type="match status" value="1"/>
</dbReference>
<dbReference type="SUPFAM" id="SSF52047">
    <property type="entry name" value="RNI-like"/>
    <property type="match status" value="1"/>
</dbReference>
<keyword evidence="3" id="KW-1185">Reference proteome</keyword>
<dbReference type="Gene3D" id="3.80.10.10">
    <property type="entry name" value="Ribonuclease Inhibitor"/>
    <property type="match status" value="1"/>
</dbReference>
<name>A0A6D2HU32_9BRAS</name>
<dbReference type="AlphaFoldDB" id="A0A6D2HU32"/>
<accession>A0A6D2HU32</accession>
<sequence>MDHLSKLPDDVLCHILSFLATKEAASTSVLSTRWRNLVAYVPNLDLHDYIFLHDEEGKREREGVLESFMDFGDRVLVLQGDSTLKKFSLKCLPGVDSDRVNRWIRNALQRGVSELRLYIEFDIEHRLPAEIFSSKTLVRLKVTNGLNVDLHVLGVSLPMLKTLLLRYVALFSSQFEMLICGCPALETLDIKSVEWGNSSVTVSSASLKTLIIHSRGRRASASTLHPSSISFDTPNLVSFTYTDLAAEDYPKVNLANVVEANIDLQLTDDLDERARAPNIDGEGDGYLKRFGNVWKLFTGMKNVRELHLSSDTFEVLYICRASIPVFNNLKILSASSSSDRGRQLVPYLLRNCPSLEDLTYDGLHFKKDKCEDSCNCKSPEDEGRSLISCPVKKLQITEFIGTYEQFKIIKRFLKDFPCLTEIEIHAREDVLIDVEDSVEILNSIARCSNSTASFTLAVSNW</sequence>
<dbReference type="EMBL" id="CACVBM020000244">
    <property type="protein sequence ID" value="CAA7016729.1"/>
    <property type="molecule type" value="Genomic_DNA"/>
</dbReference>
<dbReference type="PANTHER" id="PTHR31293:SF16">
    <property type="entry name" value="RNI-LIKE SUPERFAMILY PROTEIN"/>
    <property type="match status" value="1"/>
</dbReference>
<evidence type="ECO:0000313" key="3">
    <source>
        <dbReference type="Proteomes" id="UP000467841"/>
    </source>
</evidence>
<dbReference type="Proteomes" id="UP000467841">
    <property type="component" value="Unassembled WGS sequence"/>
</dbReference>
<dbReference type="PROSITE" id="PS50181">
    <property type="entry name" value="FBOX"/>
    <property type="match status" value="1"/>
</dbReference>
<feature type="domain" description="F-box" evidence="1">
    <location>
        <begin position="1"/>
        <end position="49"/>
    </location>
</feature>
<dbReference type="OrthoDB" id="896987at2759"/>
<dbReference type="InterPro" id="IPR036047">
    <property type="entry name" value="F-box-like_dom_sf"/>
</dbReference>
<evidence type="ECO:0000259" key="1">
    <source>
        <dbReference type="PROSITE" id="PS50181"/>
    </source>
</evidence>
<dbReference type="SMART" id="SM00256">
    <property type="entry name" value="FBOX"/>
    <property type="match status" value="1"/>
</dbReference>
<dbReference type="Pfam" id="PF24758">
    <property type="entry name" value="LRR_At5g56370"/>
    <property type="match status" value="1"/>
</dbReference>
<gene>
    <name evidence="2" type="ORF">MERR_LOCUS3964</name>
</gene>
<evidence type="ECO:0000313" key="2">
    <source>
        <dbReference type="EMBL" id="CAA7016729.1"/>
    </source>
</evidence>